<feature type="transmembrane region" description="Helical" evidence="1">
    <location>
        <begin position="96"/>
        <end position="117"/>
    </location>
</feature>
<name>A0A164XIH6_9AGAM</name>
<dbReference type="AlphaFoldDB" id="A0A164XIH6"/>
<reference evidence="3 4" key="1">
    <citation type="journal article" date="2016" name="Mol. Biol. Evol.">
        <title>Comparative Genomics of Early-Diverging Mushroom-Forming Fungi Provides Insights into the Origins of Lignocellulose Decay Capabilities.</title>
        <authorList>
            <person name="Nagy L.G."/>
            <person name="Riley R."/>
            <person name="Tritt A."/>
            <person name="Adam C."/>
            <person name="Daum C."/>
            <person name="Floudas D."/>
            <person name="Sun H."/>
            <person name="Yadav J.S."/>
            <person name="Pangilinan J."/>
            <person name="Larsson K.H."/>
            <person name="Matsuura K."/>
            <person name="Barry K."/>
            <person name="Labutti K."/>
            <person name="Kuo R."/>
            <person name="Ohm R.A."/>
            <person name="Bhattacharya S.S."/>
            <person name="Shirouzu T."/>
            <person name="Yoshinaga Y."/>
            <person name="Martin F.M."/>
            <person name="Grigoriev I.V."/>
            <person name="Hibbett D.S."/>
        </authorList>
    </citation>
    <scope>NUCLEOTIDE SEQUENCE [LARGE SCALE GENOMIC DNA]</scope>
    <source>
        <strain evidence="3 4">HHB9708</strain>
    </source>
</reference>
<dbReference type="Proteomes" id="UP000076722">
    <property type="component" value="Unassembled WGS sequence"/>
</dbReference>
<gene>
    <name evidence="3" type="ORF">SISNIDRAFT_451674</name>
</gene>
<feature type="transmembrane region" description="Helical" evidence="1">
    <location>
        <begin position="129"/>
        <end position="149"/>
    </location>
</feature>
<keyword evidence="1" id="KW-0812">Transmembrane</keyword>
<evidence type="ECO:0000259" key="2">
    <source>
        <dbReference type="Pfam" id="PF20151"/>
    </source>
</evidence>
<evidence type="ECO:0000313" key="3">
    <source>
        <dbReference type="EMBL" id="KZS96015.1"/>
    </source>
</evidence>
<evidence type="ECO:0000256" key="1">
    <source>
        <dbReference type="SAM" id="Phobius"/>
    </source>
</evidence>
<feature type="domain" description="DUF6533" evidence="2">
    <location>
        <begin position="31"/>
        <end position="71"/>
    </location>
</feature>
<dbReference type="STRING" id="1314777.A0A164XIH6"/>
<dbReference type="Pfam" id="PF20151">
    <property type="entry name" value="DUF6533"/>
    <property type="match status" value="1"/>
</dbReference>
<organism evidence="3 4">
    <name type="scientific">Sistotremastrum niveocremeum HHB9708</name>
    <dbReference type="NCBI Taxonomy" id="1314777"/>
    <lineage>
        <taxon>Eukaryota</taxon>
        <taxon>Fungi</taxon>
        <taxon>Dikarya</taxon>
        <taxon>Basidiomycota</taxon>
        <taxon>Agaricomycotina</taxon>
        <taxon>Agaricomycetes</taxon>
        <taxon>Sistotremastrales</taxon>
        <taxon>Sistotremastraceae</taxon>
        <taxon>Sertulicium</taxon>
        <taxon>Sertulicium niveocremeum</taxon>
    </lineage>
</organism>
<evidence type="ECO:0000313" key="4">
    <source>
        <dbReference type="Proteomes" id="UP000076722"/>
    </source>
</evidence>
<feature type="transmembrane region" description="Helical" evidence="1">
    <location>
        <begin position="179"/>
        <end position="199"/>
    </location>
</feature>
<dbReference type="InterPro" id="IPR045340">
    <property type="entry name" value="DUF6533"/>
</dbReference>
<feature type="transmembrane region" description="Helical" evidence="1">
    <location>
        <begin position="219"/>
        <end position="237"/>
    </location>
</feature>
<feature type="transmembrane region" description="Helical" evidence="1">
    <location>
        <begin position="65"/>
        <end position="84"/>
    </location>
</feature>
<keyword evidence="1" id="KW-0472">Membrane</keyword>
<dbReference type="OrthoDB" id="3354157at2759"/>
<feature type="transmembrane region" description="Helical" evidence="1">
    <location>
        <begin position="243"/>
        <end position="264"/>
    </location>
</feature>
<dbReference type="EMBL" id="KV419400">
    <property type="protein sequence ID" value="KZS96015.1"/>
    <property type="molecule type" value="Genomic_DNA"/>
</dbReference>
<keyword evidence="4" id="KW-1185">Reference proteome</keyword>
<keyword evidence="1" id="KW-1133">Transmembrane helix</keyword>
<proteinExistence type="predicted"/>
<protein>
    <recommendedName>
        <fullName evidence="2">DUF6533 domain-containing protein</fullName>
    </recommendedName>
</protein>
<accession>A0A164XIH6</accession>
<sequence>MSITAAQAAAELQQLAVAIHDMMVNRMMAYSGFSLMVFDWFLTLPDEITLIWGARWTAVKTAYMINRYLIPVLLSFEIYVWSGYATLITLGFCRNVFAAQSFIIVAFYANVHWMVSLRAWLLWERRSSIGFTIIAVFLLYLLATCLIMGKELGPIRRTAQVIPEMNVCFAEVPSKLWTVWLPSILYEVFIVIITITKAFKHSKNIIHSPVLETLYRDGFLYFVFINLSSVMNLLVWGVAPQGYFLLAIFFTTALCQVVGSRMVMDLRSAGQAKPVEVVYGSAFHRHPVARVVAYKTSEVTDDRGFFEMNTFSRENDGY</sequence>